<feature type="compositionally biased region" description="Basic residues" evidence="1">
    <location>
        <begin position="34"/>
        <end position="48"/>
    </location>
</feature>
<dbReference type="EMBL" id="CADCWC010000301">
    <property type="protein sequence ID" value="CAA9542743.1"/>
    <property type="molecule type" value="Genomic_DNA"/>
</dbReference>
<feature type="compositionally biased region" description="Basic and acidic residues" evidence="1">
    <location>
        <begin position="17"/>
        <end position="33"/>
    </location>
</feature>
<evidence type="ECO:0000256" key="1">
    <source>
        <dbReference type="SAM" id="MobiDB-lite"/>
    </source>
</evidence>
<feature type="region of interest" description="Disordered" evidence="1">
    <location>
        <begin position="1"/>
        <end position="62"/>
    </location>
</feature>
<organism evidence="2">
    <name type="scientific">uncultured Thermoleophilia bacterium</name>
    <dbReference type="NCBI Taxonomy" id="1497501"/>
    <lineage>
        <taxon>Bacteria</taxon>
        <taxon>Bacillati</taxon>
        <taxon>Actinomycetota</taxon>
        <taxon>Thermoleophilia</taxon>
        <taxon>environmental samples</taxon>
    </lineage>
</organism>
<reference evidence="2" key="1">
    <citation type="submission" date="2020-02" db="EMBL/GenBank/DDBJ databases">
        <authorList>
            <person name="Meier V. D."/>
        </authorList>
    </citation>
    <scope>NUCLEOTIDE SEQUENCE</scope>
    <source>
        <strain evidence="2">AVDCRST_MAG79</strain>
    </source>
</reference>
<sequence length="62" mass="6748">DPGPQGPAARAPPPRGRARDAAVRRHRGGDRPLRARRGRPGARRHGHALGRDRVHGPPRPHP</sequence>
<dbReference type="AlphaFoldDB" id="A0A6J4U7I4"/>
<name>A0A6J4U7I4_9ACTN</name>
<protein>
    <submittedName>
        <fullName evidence="2">Uncharacterized protein</fullName>
    </submittedName>
</protein>
<feature type="non-terminal residue" evidence="2">
    <location>
        <position position="1"/>
    </location>
</feature>
<gene>
    <name evidence="2" type="ORF">AVDCRST_MAG79-2006</name>
</gene>
<proteinExistence type="predicted"/>
<feature type="compositionally biased region" description="Pro residues" evidence="1">
    <location>
        <begin position="1"/>
        <end position="15"/>
    </location>
</feature>
<feature type="non-terminal residue" evidence="2">
    <location>
        <position position="62"/>
    </location>
</feature>
<accession>A0A6J4U7I4</accession>
<evidence type="ECO:0000313" key="2">
    <source>
        <dbReference type="EMBL" id="CAA9542743.1"/>
    </source>
</evidence>